<dbReference type="EMBL" id="CP079194">
    <property type="protein sequence ID" value="QXT39198.1"/>
    <property type="molecule type" value="Genomic_DNA"/>
</dbReference>
<proteinExistence type="predicted"/>
<evidence type="ECO:0000313" key="3">
    <source>
        <dbReference type="Proteomes" id="UP000825009"/>
    </source>
</evidence>
<evidence type="ECO:0000256" key="1">
    <source>
        <dbReference type="SAM" id="SignalP"/>
    </source>
</evidence>
<dbReference type="RefSeq" id="WP_219001607.1">
    <property type="nucleotide sequence ID" value="NZ_CP079194.1"/>
</dbReference>
<name>A0A8F6TWG6_9RHOB</name>
<dbReference type="KEGG" id="gce:KYE46_14900"/>
<protein>
    <submittedName>
        <fullName evidence="2">Uncharacterized protein</fullName>
    </submittedName>
</protein>
<sequence length="187" mass="20520">MRRLWVVTTALMLSAGASAAQSWGDGAPETPRFEVCLPDAMGAFEAALQGPGYGADWRLGETNVHWVQHCGYLAMGICEVSRNSLICQRRLREGLEARSAALREVLPAPEELTGSLAPLYARVWALAHGQDAGDECAGWDYRRGLWCDSFQAALKFEEAVHAWQVARLMGAVGPLDWEEMSDLARVD</sequence>
<keyword evidence="3" id="KW-1185">Reference proteome</keyword>
<organism evidence="2 3">
    <name type="scientific">Gymnodinialimonas ceratoperidinii</name>
    <dbReference type="NCBI Taxonomy" id="2856823"/>
    <lineage>
        <taxon>Bacteria</taxon>
        <taxon>Pseudomonadati</taxon>
        <taxon>Pseudomonadota</taxon>
        <taxon>Alphaproteobacteria</taxon>
        <taxon>Rhodobacterales</taxon>
        <taxon>Paracoccaceae</taxon>
        <taxon>Gymnodinialimonas</taxon>
    </lineage>
</organism>
<keyword evidence="1" id="KW-0732">Signal</keyword>
<gene>
    <name evidence="2" type="ORF">KYE46_14900</name>
</gene>
<reference evidence="2 3" key="1">
    <citation type="submission" date="2021-07" db="EMBL/GenBank/DDBJ databases">
        <title>A novel Jannaschia species isolated from marine dinoflagellate Ceratoperidinium margalefii.</title>
        <authorList>
            <person name="Jiang Y."/>
            <person name="Li Z."/>
        </authorList>
    </citation>
    <scope>NUCLEOTIDE SEQUENCE [LARGE SCALE GENOMIC DNA]</scope>
    <source>
        <strain evidence="2 3">J12C1-MA-4</strain>
    </source>
</reference>
<feature type="signal peptide" evidence="1">
    <location>
        <begin position="1"/>
        <end position="19"/>
    </location>
</feature>
<dbReference type="AlphaFoldDB" id="A0A8F6TWG6"/>
<dbReference type="Proteomes" id="UP000825009">
    <property type="component" value="Chromosome"/>
</dbReference>
<evidence type="ECO:0000313" key="2">
    <source>
        <dbReference type="EMBL" id="QXT39198.1"/>
    </source>
</evidence>
<accession>A0A8F6TWG6</accession>
<feature type="chain" id="PRO_5034737955" evidence="1">
    <location>
        <begin position="20"/>
        <end position="187"/>
    </location>
</feature>